<evidence type="ECO:0000313" key="3">
    <source>
        <dbReference type="Proteomes" id="UP001597519"/>
    </source>
</evidence>
<keyword evidence="1" id="KW-0472">Membrane</keyword>
<evidence type="ECO:0000256" key="1">
    <source>
        <dbReference type="SAM" id="Phobius"/>
    </source>
</evidence>
<accession>A0ABW5WZR0</accession>
<dbReference type="Proteomes" id="UP001597519">
    <property type="component" value="Unassembled WGS sequence"/>
</dbReference>
<comment type="caution">
    <text evidence="2">The sequence shown here is derived from an EMBL/GenBank/DDBJ whole genome shotgun (WGS) entry which is preliminary data.</text>
</comment>
<name>A0ABW5WZR0_9STAP</name>
<dbReference type="RefSeq" id="WP_377774180.1">
    <property type="nucleotide sequence ID" value="NZ_JBHUOQ010000004.1"/>
</dbReference>
<protein>
    <submittedName>
        <fullName evidence="2">Uncharacterized protein</fullName>
    </submittedName>
</protein>
<organism evidence="2 3">
    <name type="scientific">Corticicoccus populi</name>
    <dbReference type="NCBI Taxonomy" id="1812821"/>
    <lineage>
        <taxon>Bacteria</taxon>
        <taxon>Bacillati</taxon>
        <taxon>Bacillota</taxon>
        <taxon>Bacilli</taxon>
        <taxon>Bacillales</taxon>
        <taxon>Staphylococcaceae</taxon>
        <taxon>Corticicoccus</taxon>
    </lineage>
</organism>
<reference evidence="3" key="1">
    <citation type="journal article" date="2019" name="Int. J. Syst. Evol. Microbiol.">
        <title>The Global Catalogue of Microorganisms (GCM) 10K type strain sequencing project: providing services to taxonomists for standard genome sequencing and annotation.</title>
        <authorList>
            <consortium name="The Broad Institute Genomics Platform"/>
            <consortium name="The Broad Institute Genome Sequencing Center for Infectious Disease"/>
            <person name="Wu L."/>
            <person name="Ma J."/>
        </authorList>
    </citation>
    <scope>NUCLEOTIDE SEQUENCE [LARGE SCALE GENOMIC DNA]</scope>
    <source>
        <strain evidence="3">KCTC 33575</strain>
    </source>
</reference>
<evidence type="ECO:0000313" key="2">
    <source>
        <dbReference type="EMBL" id="MFD2830801.1"/>
    </source>
</evidence>
<proteinExistence type="predicted"/>
<dbReference type="EMBL" id="JBHUOQ010000004">
    <property type="protein sequence ID" value="MFD2830801.1"/>
    <property type="molecule type" value="Genomic_DNA"/>
</dbReference>
<feature type="transmembrane region" description="Helical" evidence="1">
    <location>
        <begin position="6"/>
        <end position="27"/>
    </location>
</feature>
<gene>
    <name evidence="2" type="ORF">ACFSX4_10050</name>
</gene>
<keyword evidence="1" id="KW-0812">Transmembrane</keyword>
<sequence length="41" mass="4720">MFELRIVYAAGSFLFLVLGFIIIAAAADQRKSFYYENVENE</sequence>
<keyword evidence="3" id="KW-1185">Reference proteome</keyword>
<keyword evidence="1" id="KW-1133">Transmembrane helix</keyword>